<feature type="transmembrane region" description="Helical" evidence="2">
    <location>
        <begin position="180"/>
        <end position="201"/>
    </location>
</feature>
<evidence type="ECO:0000256" key="1">
    <source>
        <dbReference type="SAM" id="MobiDB-lite"/>
    </source>
</evidence>
<feature type="region of interest" description="Disordered" evidence="1">
    <location>
        <begin position="361"/>
        <end position="381"/>
    </location>
</feature>
<evidence type="ECO:0000313" key="3">
    <source>
        <dbReference type="EMBL" id="MRG97644.1"/>
    </source>
</evidence>
<feature type="transmembrane region" description="Helical" evidence="2">
    <location>
        <begin position="325"/>
        <end position="344"/>
    </location>
</feature>
<feature type="transmembrane region" description="Helical" evidence="2">
    <location>
        <begin position="136"/>
        <end position="164"/>
    </location>
</feature>
<dbReference type="OrthoDB" id="9844199at2"/>
<organism evidence="3 4">
    <name type="scientific">Polyangium spumosum</name>
    <dbReference type="NCBI Taxonomy" id="889282"/>
    <lineage>
        <taxon>Bacteria</taxon>
        <taxon>Pseudomonadati</taxon>
        <taxon>Myxococcota</taxon>
        <taxon>Polyangia</taxon>
        <taxon>Polyangiales</taxon>
        <taxon>Polyangiaceae</taxon>
        <taxon>Polyangium</taxon>
    </lineage>
</organism>
<dbReference type="AlphaFoldDB" id="A0A6N7Q5T8"/>
<feature type="transmembrane region" description="Helical" evidence="2">
    <location>
        <begin position="96"/>
        <end position="116"/>
    </location>
</feature>
<reference evidence="3 4" key="1">
    <citation type="submission" date="2019-10" db="EMBL/GenBank/DDBJ databases">
        <title>A soil myxobacterium in the family Polyangiaceae.</title>
        <authorList>
            <person name="Li Y."/>
            <person name="Wang J."/>
        </authorList>
    </citation>
    <scope>NUCLEOTIDE SEQUENCE [LARGE SCALE GENOMIC DNA]</scope>
    <source>
        <strain evidence="3 4">DSM 14734</strain>
    </source>
</reference>
<comment type="caution">
    <text evidence="3">The sequence shown here is derived from an EMBL/GenBank/DDBJ whole genome shotgun (WGS) entry which is preliminary data.</text>
</comment>
<evidence type="ECO:0000313" key="4">
    <source>
        <dbReference type="Proteomes" id="UP000440224"/>
    </source>
</evidence>
<keyword evidence="2" id="KW-0812">Transmembrane</keyword>
<protein>
    <submittedName>
        <fullName evidence="3">Uncharacterized protein</fullName>
    </submittedName>
</protein>
<dbReference type="RefSeq" id="WP_153824421.1">
    <property type="nucleotide sequence ID" value="NZ_WJIE01000019.1"/>
</dbReference>
<name>A0A6N7Q5T8_9BACT</name>
<keyword evidence="2" id="KW-1133">Transmembrane helix</keyword>
<accession>A0A6N7Q5T8</accession>
<dbReference type="EMBL" id="WJIE01000019">
    <property type="protein sequence ID" value="MRG97644.1"/>
    <property type="molecule type" value="Genomic_DNA"/>
</dbReference>
<keyword evidence="2" id="KW-0472">Membrane</keyword>
<gene>
    <name evidence="3" type="ORF">GF068_37825</name>
</gene>
<feature type="transmembrane region" description="Helical" evidence="2">
    <location>
        <begin position="213"/>
        <end position="232"/>
    </location>
</feature>
<sequence>MADKDAAASPEVRARRASRRTRQNLAVATITLLVPITVALVLLAESEAGLARIALFNLHLAEPRAALAVGFAIGFALAATAGLARFVADRRAPASLVCLPPALLAAITFAAGLSWLPDPLSPLPDLPFGERARAAAFALTVRAAVYDAGLLAAAITLGAAALALRPARATASINKDKRPLAALVVATLSLPGAALVARLLGEEDLGRYAVGSWVAALPAGMGLVAVVLGASRTNRGDGYAATRLLAAACAGIGGVLLAALAPAMGEAITLSTPGTPLEELARAAHDLRGKSLDLAASGVIFVLPLVLTTFAAMPPRGLRVALSRARPSLLVTLLLALAPALFVLPTRAALRHVEALANEERRLSAHPGGPAEPLEPYPPAP</sequence>
<feature type="transmembrane region" description="Helical" evidence="2">
    <location>
        <begin position="244"/>
        <end position="264"/>
    </location>
</feature>
<feature type="transmembrane region" description="Helical" evidence="2">
    <location>
        <begin position="64"/>
        <end position="84"/>
    </location>
</feature>
<feature type="transmembrane region" description="Helical" evidence="2">
    <location>
        <begin position="294"/>
        <end position="313"/>
    </location>
</feature>
<feature type="transmembrane region" description="Helical" evidence="2">
    <location>
        <begin position="25"/>
        <end position="44"/>
    </location>
</feature>
<dbReference type="Proteomes" id="UP000440224">
    <property type="component" value="Unassembled WGS sequence"/>
</dbReference>
<evidence type="ECO:0000256" key="2">
    <source>
        <dbReference type="SAM" id="Phobius"/>
    </source>
</evidence>
<keyword evidence="4" id="KW-1185">Reference proteome</keyword>
<proteinExistence type="predicted"/>